<dbReference type="GO" id="GO:0003735">
    <property type="term" value="F:structural constituent of ribosome"/>
    <property type="evidence" value="ECO:0007669"/>
    <property type="project" value="InterPro"/>
</dbReference>
<dbReference type="NCBIfam" id="TIGR03953">
    <property type="entry name" value="rplD_bact"/>
    <property type="match status" value="1"/>
</dbReference>
<dbReference type="PANTHER" id="PTHR10746:SF6">
    <property type="entry name" value="LARGE RIBOSOMAL SUBUNIT PROTEIN UL4M"/>
    <property type="match status" value="1"/>
</dbReference>
<dbReference type="InterPro" id="IPR013005">
    <property type="entry name" value="Ribosomal_uL4-like"/>
</dbReference>
<evidence type="ECO:0000256" key="5">
    <source>
        <dbReference type="HAMAP-Rule" id="MF_01328"/>
    </source>
</evidence>
<organism evidence="7">
    <name type="scientific">Borrelia bissettiae</name>
    <name type="common">Borreliella bissettiae</name>
    <dbReference type="NCBI Taxonomy" id="64897"/>
    <lineage>
        <taxon>Bacteria</taxon>
        <taxon>Pseudomonadati</taxon>
        <taxon>Spirochaetota</taxon>
        <taxon>Spirochaetia</taxon>
        <taxon>Spirochaetales</taxon>
        <taxon>Borreliaceae</taxon>
        <taxon>Borreliella</taxon>
    </lineage>
</organism>
<keyword evidence="2 5" id="KW-0689">Ribosomal protein</keyword>
<dbReference type="HAMAP" id="MF_01328_B">
    <property type="entry name" value="Ribosomal_uL4_B"/>
    <property type="match status" value="1"/>
</dbReference>
<keyword evidence="5" id="KW-0694">RNA-binding</keyword>
<feature type="region of interest" description="Disordered" evidence="6">
    <location>
        <begin position="47"/>
        <end position="71"/>
    </location>
</feature>
<evidence type="ECO:0000256" key="3">
    <source>
        <dbReference type="ARBA" id="ARBA00023274"/>
    </source>
</evidence>
<keyword evidence="3 5" id="KW-0687">Ribonucleoprotein</keyword>
<evidence type="ECO:0000256" key="1">
    <source>
        <dbReference type="ARBA" id="ARBA00010528"/>
    </source>
</evidence>
<dbReference type="GO" id="GO:0006412">
    <property type="term" value="P:translation"/>
    <property type="evidence" value="ECO:0007669"/>
    <property type="project" value="UniProtKB-UniRule"/>
</dbReference>
<evidence type="ECO:0000313" key="7">
    <source>
        <dbReference type="EMBL" id="OJH15179.1"/>
    </source>
</evidence>
<dbReference type="AlphaFoldDB" id="A0A1L8ZBN8"/>
<comment type="function">
    <text evidence="5">One of the primary rRNA binding proteins, this protein initially binds near the 5'-end of the 23S rRNA. It is important during the early stages of 50S assembly. It makes multiple contacts with different domains of the 23S rRNA in the assembled 50S subunit and ribosome.</text>
</comment>
<dbReference type="SUPFAM" id="SSF52166">
    <property type="entry name" value="Ribosomal protein L4"/>
    <property type="match status" value="1"/>
</dbReference>
<comment type="caution">
    <text evidence="7">The sequence shown here is derived from an EMBL/GenBank/DDBJ whole genome shotgun (WGS) entry which is preliminary data.</text>
</comment>
<dbReference type="OrthoDB" id="9803201at2"/>
<dbReference type="Gene3D" id="3.40.1370.10">
    <property type="match status" value="1"/>
</dbReference>
<reference evidence="7" key="2">
    <citation type="submission" date="2015-07" db="EMBL/GenBank/DDBJ databases">
        <authorList>
            <person name="Noorani M."/>
        </authorList>
    </citation>
    <scope>NUCLEOTIDE SEQUENCE</scope>
    <source>
        <strain evidence="7">CO275</strain>
    </source>
</reference>
<comment type="subunit">
    <text evidence="5">Part of the 50S ribosomal subunit.</text>
</comment>
<accession>A0A1L8ZBN8</accession>
<dbReference type="InterPro" id="IPR023574">
    <property type="entry name" value="Ribosomal_uL4_dom_sf"/>
</dbReference>
<comment type="function">
    <text evidence="5">Forms part of the polypeptide exit tunnel.</text>
</comment>
<evidence type="ECO:0000256" key="6">
    <source>
        <dbReference type="SAM" id="MobiDB-lite"/>
    </source>
</evidence>
<evidence type="ECO:0000256" key="2">
    <source>
        <dbReference type="ARBA" id="ARBA00022980"/>
    </source>
</evidence>
<gene>
    <name evidence="5" type="primary">rplD</name>
    <name evidence="7" type="ORF">ER70_04050</name>
</gene>
<proteinExistence type="inferred from homology"/>
<dbReference type="PANTHER" id="PTHR10746">
    <property type="entry name" value="50S RIBOSOMAL PROTEIN L4"/>
    <property type="match status" value="1"/>
</dbReference>
<dbReference type="GO" id="GO:0019843">
    <property type="term" value="F:rRNA binding"/>
    <property type="evidence" value="ECO:0007669"/>
    <property type="project" value="UniProtKB-UniRule"/>
</dbReference>
<dbReference type="EMBL" id="JNBW01000204">
    <property type="protein sequence ID" value="OJH15179.1"/>
    <property type="molecule type" value="Genomic_DNA"/>
</dbReference>
<feature type="compositionally biased region" description="Basic residues" evidence="6">
    <location>
        <begin position="59"/>
        <end position="71"/>
    </location>
</feature>
<evidence type="ECO:0000256" key="4">
    <source>
        <dbReference type="ARBA" id="ARBA00035244"/>
    </source>
</evidence>
<dbReference type="GO" id="GO:1990904">
    <property type="term" value="C:ribonucleoprotein complex"/>
    <property type="evidence" value="ECO:0007669"/>
    <property type="project" value="UniProtKB-KW"/>
</dbReference>
<dbReference type="Pfam" id="PF00573">
    <property type="entry name" value="Ribosomal_L4"/>
    <property type="match status" value="1"/>
</dbReference>
<dbReference type="RefSeq" id="WP_014023708.1">
    <property type="nucleotide sequence ID" value="NZ_CP124109.1"/>
</dbReference>
<protein>
    <recommendedName>
        <fullName evidence="4 5">Large ribosomal subunit protein uL4</fullName>
    </recommendedName>
</protein>
<name>A0A1L8ZBN8_BORBI</name>
<comment type="similarity">
    <text evidence="1 5">Belongs to the universal ribosomal protein uL4 family.</text>
</comment>
<keyword evidence="5" id="KW-0699">rRNA-binding</keyword>
<sequence>MERKVFSKDGKEIGTINLDDRVFNIEISHGSIYNAIKNELSNLRVGTSSTKTRSEVRGSSKKPWKQKGTGRARVGTKRNPIWIGGGIALGPKPRDYSYRLPKKVKKLAFKSVLSLRAADENSFKVIENFNIESGKTKDLALIIKNFASFNGKVVVLLGNDDQMIKRAGKNIRDLKILSFDKLRVVDLFYAKNLIALESAVNKLNEFYIK</sequence>
<dbReference type="GO" id="GO:0005840">
    <property type="term" value="C:ribosome"/>
    <property type="evidence" value="ECO:0007669"/>
    <property type="project" value="UniProtKB-KW"/>
</dbReference>
<reference evidence="7" key="1">
    <citation type="journal article" date="2015" name="Microbiology">
        <title>Similarities in murine infection and immune response to Borrelia bissettii and Borrelia burgdorferi sensu stricto.</title>
        <authorList>
            <person name="Leydet B.F.Jr."/>
            <person name="Liang F.T."/>
        </authorList>
    </citation>
    <scope>NUCLEOTIDE SEQUENCE [LARGE SCALE GENOMIC DNA]</scope>
    <source>
        <strain evidence="7">CO275</strain>
    </source>
</reference>
<dbReference type="InterPro" id="IPR002136">
    <property type="entry name" value="Ribosomal_uL4"/>
</dbReference>